<comment type="caution">
    <text evidence="1">The sequence shown here is derived from an EMBL/GenBank/DDBJ whole genome shotgun (WGS) entry which is preliminary data.</text>
</comment>
<gene>
    <name evidence="1" type="ORF">PXEA_LOCUS23601</name>
</gene>
<accession>A0A448X7M0</accession>
<reference evidence="1" key="1">
    <citation type="submission" date="2018-11" db="EMBL/GenBank/DDBJ databases">
        <authorList>
            <consortium name="Pathogen Informatics"/>
        </authorList>
    </citation>
    <scope>NUCLEOTIDE SEQUENCE</scope>
</reference>
<dbReference type="Proteomes" id="UP000784294">
    <property type="component" value="Unassembled WGS sequence"/>
</dbReference>
<organism evidence="1 2">
    <name type="scientific">Protopolystoma xenopodis</name>
    <dbReference type="NCBI Taxonomy" id="117903"/>
    <lineage>
        <taxon>Eukaryota</taxon>
        <taxon>Metazoa</taxon>
        <taxon>Spiralia</taxon>
        <taxon>Lophotrochozoa</taxon>
        <taxon>Platyhelminthes</taxon>
        <taxon>Monogenea</taxon>
        <taxon>Polyopisthocotylea</taxon>
        <taxon>Polystomatidea</taxon>
        <taxon>Polystomatidae</taxon>
        <taxon>Protopolystoma</taxon>
    </lineage>
</organism>
<sequence length="148" mass="17009">MLSSGGLIPRPSPPTPGIDPESIIFMPSEIRVQPGQMVQLQCQIRPAGTGPLLEYEDSGQEVVSRPPNLIVERPTRDRIILRFPQGLQADTKPLRIRQVFRAYFPLKKYAWFFRSQSREGVRNVHFESVSKLDIPIVLKYTHWEYFGC</sequence>
<evidence type="ECO:0000313" key="1">
    <source>
        <dbReference type="EMBL" id="VEL30161.1"/>
    </source>
</evidence>
<dbReference type="AlphaFoldDB" id="A0A448X7M0"/>
<proteinExistence type="predicted"/>
<evidence type="ECO:0000313" key="2">
    <source>
        <dbReference type="Proteomes" id="UP000784294"/>
    </source>
</evidence>
<dbReference type="EMBL" id="CAAALY010110001">
    <property type="protein sequence ID" value="VEL30161.1"/>
    <property type="molecule type" value="Genomic_DNA"/>
</dbReference>
<name>A0A448X7M0_9PLAT</name>
<protein>
    <submittedName>
        <fullName evidence="1">Uncharacterized protein</fullName>
    </submittedName>
</protein>
<keyword evidence="2" id="KW-1185">Reference proteome</keyword>